<evidence type="ECO:0000313" key="7">
    <source>
        <dbReference type="Proteomes" id="UP000424752"/>
    </source>
</evidence>
<gene>
    <name evidence="6" type="primary">arsC</name>
    <name evidence="5" type="ORF">GK011_16735</name>
    <name evidence="6" type="ORF">GN242_05415</name>
</gene>
<dbReference type="InterPro" id="IPR006659">
    <property type="entry name" value="Arsenate_reductase"/>
</dbReference>
<reference evidence="6 7" key="2">
    <citation type="submission" date="2019-12" db="EMBL/GenBank/DDBJ databases">
        <title>Erwinia sp. nov., isolated from droppings of birds in the Qinghai-Tiebt plateau of China.</title>
        <authorList>
            <person name="Ge Y."/>
        </authorList>
    </citation>
    <scope>NUCLEOTIDE SEQUENCE [LARGE SCALE GENOMIC DNA]</scope>
    <source>
        <strain evidence="6 7">J780</strain>
    </source>
</reference>
<organism evidence="6 7">
    <name type="scientific">Erwinia sorbitola</name>
    <dbReference type="NCBI Taxonomy" id="2681984"/>
    <lineage>
        <taxon>Bacteria</taxon>
        <taxon>Pseudomonadati</taxon>
        <taxon>Pseudomonadota</taxon>
        <taxon>Gammaproteobacteria</taxon>
        <taxon>Enterobacterales</taxon>
        <taxon>Erwiniaceae</taxon>
        <taxon>Erwinia</taxon>
    </lineage>
</organism>
<dbReference type="EMBL" id="WLZX01000007">
    <property type="protein sequence ID" value="MTD28583.1"/>
    <property type="molecule type" value="Genomic_DNA"/>
</dbReference>
<comment type="catalytic activity">
    <reaction evidence="4">
        <text>[glutaredoxin]-dithiol + arsenate + glutathione + H(+) = glutathionyl-S-S-[glutaredoxin] + arsenite + H2O</text>
        <dbReference type="Rhea" id="RHEA:22016"/>
        <dbReference type="Rhea" id="RHEA-COMP:10729"/>
        <dbReference type="Rhea" id="RHEA-COMP:17668"/>
        <dbReference type="ChEBI" id="CHEBI:15377"/>
        <dbReference type="ChEBI" id="CHEBI:15378"/>
        <dbReference type="ChEBI" id="CHEBI:29242"/>
        <dbReference type="ChEBI" id="CHEBI:29950"/>
        <dbReference type="ChEBI" id="CHEBI:48597"/>
        <dbReference type="ChEBI" id="CHEBI:57925"/>
        <dbReference type="ChEBI" id="CHEBI:146199"/>
        <dbReference type="EC" id="1.20.4.1"/>
    </reaction>
</comment>
<protein>
    <recommendedName>
        <fullName evidence="4">Arsenate reductase</fullName>
        <ecNumber evidence="4">1.20.4.1</ecNumber>
    </recommendedName>
</protein>
<dbReference type="InterPro" id="IPR006660">
    <property type="entry name" value="Arsenate_reductase-like"/>
</dbReference>
<dbReference type="EC" id="1.20.4.1" evidence="4"/>
<name>A0A6I6EJB8_9GAMM</name>
<dbReference type="KEGG" id="erwi:GN242_05415"/>
<sequence length="117" mass="13031">MSEVQIYHNPRCSKSRETLALLTGRGITPQVILYLETPPDVATLKILLQKLGLTSARQLMRTKEDQYKAAGLDNTALSEEQLLAAMVAEPKLIERPIVVVNDKARIGRPPEQVLEIL</sequence>
<dbReference type="PROSITE" id="PS51353">
    <property type="entry name" value="ARSC"/>
    <property type="match status" value="1"/>
</dbReference>
<dbReference type="CDD" id="cd03034">
    <property type="entry name" value="ArsC_ArsC"/>
    <property type="match status" value="1"/>
</dbReference>
<dbReference type="AlphaFoldDB" id="A0A6I6EJB8"/>
<evidence type="ECO:0000313" key="6">
    <source>
        <dbReference type="EMBL" id="QGU86691.1"/>
    </source>
</evidence>
<evidence type="ECO:0000256" key="4">
    <source>
        <dbReference type="RuleBase" id="RU362029"/>
    </source>
</evidence>
<accession>A0A6I6EJB8</accession>
<keyword evidence="8" id="KW-1185">Reference proteome</keyword>
<evidence type="ECO:0000256" key="2">
    <source>
        <dbReference type="ARBA" id="ARBA00023002"/>
    </source>
</evidence>
<keyword evidence="2 4" id="KW-0560">Oxidoreductase</keyword>
<dbReference type="InterPro" id="IPR036249">
    <property type="entry name" value="Thioredoxin-like_sf"/>
</dbReference>
<dbReference type="RefSeq" id="WP_154753826.1">
    <property type="nucleotide sequence ID" value="NZ_CP046509.1"/>
</dbReference>
<evidence type="ECO:0000313" key="5">
    <source>
        <dbReference type="EMBL" id="MTD28583.1"/>
    </source>
</evidence>
<dbReference type="Proteomes" id="UP000424752">
    <property type="component" value="Chromosome"/>
</dbReference>
<proteinExistence type="inferred from homology"/>
<evidence type="ECO:0000256" key="3">
    <source>
        <dbReference type="PROSITE-ProRule" id="PRU01282"/>
    </source>
</evidence>
<dbReference type="GO" id="GO:0008794">
    <property type="term" value="F:arsenate reductase (glutaredoxin) activity"/>
    <property type="evidence" value="ECO:0007669"/>
    <property type="project" value="UniProtKB-UniRule"/>
</dbReference>
<accession>A0A6L6GSK4</accession>
<dbReference type="SUPFAM" id="SSF52833">
    <property type="entry name" value="Thioredoxin-like"/>
    <property type="match status" value="1"/>
</dbReference>
<evidence type="ECO:0000313" key="8">
    <source>
        <dbReference type="Proteomes" id="UP000480164"/>
    </source>
</evidence>
<dbReference type="PANTHER" id="PTHR30041">
    <property type="entry name" value="ARSENATE REDUCTASE"/>
    <property type="match status" value="1"/>
</dbReference>
<dbReference type="Proteomes" id="UP000480164">
    <property type="component" value="Unassembled WGS sequence"/>
</dbReference>
<reference evidence="5 8" key="1">
    <citation type="submission" date="2019-11" db="EMBL/GenBank/DDBJ databases">
        <title>Erwinia sp. nov., isolated from feces of birds in Tibet plateau of China.</title>
        <authorList>
            <person name="Ge Y."/>
        </authorList>
    </citation>
    <scope>NUCLEOTIDE SEQUENCE [LARGE SCALE GENOMIC DNA]</scope>
    <source>
        <strain evidence="5 8">J316</strain>
    </source>
</reference>
<evidence type="ECO:0000256" key="1">
    <source>
        <dbReference type="ARBA" id="ARBA00007198"/>
    </source>
</evidence>
<dbReference type="NCBIfam" id="TIGR00014">
    <property type="entry name" value="arsC"/>
    <property type="match status" value="1"/>
</dbReference>
<dbReference type="Gene3D" id="3.40.30.10">
    <property type="entry name" value="Glutaredoxin"/>
    <property type="match status" value="1"/>
</dbReference>
<dbReference type="Pfam" id="PF03960">
    <property type="entry name" value="ArsC"/>
    <property type="match status" value="1"/>
</dbReference>
<dbReference type="PANTHER" id="PTHR30041:SF4">
    <property type="entry name" value="ARSENATE REDUCTASE"/>
    <property type="match status" value="1"/>
</dbReference>
<comment type="similarity">
    <text evidence="1 3 4">Belongs to the ArsC family.</text>
</comment>
<dbReference type="EMBL" id="CP046509">
    <property type="protein sequence ID" value="QGU86691.1"/>
    <property type="molecule type" value="Genomic_DNA"/>
</dbReference>